<evidence type="ECO:0000256" key="6">
    <source>
        <dbReference type="SAM" id="SignalP"/>
    </source>
</evidence>
<evidence type="ECO:0000259" key="7">
    <source>
        <dbReference type="Pfam" id="PF09864"/>
    </source>
</evidence>
<keyword evidence="4" id="KW-0449">Lipoprotein</keyword>
<dbReference type="PROSITE" id="PS51257">
    <property type="entry name" value="PROKAR_LIPOPROTEIN"/>
    <property type="match status" value="1"/>
</dbReference>
<dbReference type="InterPro" id="IPR018660">
    <property type="entry name" value="MliC"/>
</dbReference>
<dbReference type="EMBL" id="JACSGR010000002">
    <property type="protein sequence ID" value="MBH5328689.1"/>
    <property type="molecule type" value="Genomic_DNA"/>
</dbReference>
<feature type="compositionally biased region" description="Basic and acidic residues" evidence="5">
    <location>
        <begin position="25"/>
        <end position="54"/>
    </location>
</feature>
<keyword evidence="3" id="KW-0564">Palmitate</keyword>
<evidence type="ECO:0000256" key="2">
    <source>
        <dbReference type="ARBA" id="ARBA00023136"/>
    </source>
</evidence>
<gene>
    <name evidence="8" type="ORF">H9Q10_03275</name>
</gene>
<dbReference type="InterPro" id="IPR036328">
    <property type="entry name" value="MliC_sf"/>
</dbReference>
<reference evidence="8 9" key="1">
    <citation type="submission" date="2020-09" db="EMBL/GenBank/DDBJ databases">
        <title>Eikenella S3660 sp. nov., isolated from a throat swab.</title>
        <authorList>
            <person name="Buhl M."/>
        </authorList>
    </citation>
    <scope>NUCLEOTIDE SEQUENCE [LARGE SCALE GENOMIC DNA]</scope>
    <source>
        <strain evidence="8 9">S3360</strain>
    </source>
</reference>
<evidence type="ECO:0000256" key="4">
    <source>
        <dbReference type="ARBA" id="ARBA00023288"/>
    </source>
</evidence>
<feature type="signal peptide" evidence="6">
    <location>
        <begin position="1"/>
        <end position="25"/>
    </location>
</feature>
<accession>A0ABS0N8U2</accession>
<keyword evidence="9" id="KW-1185">Reference proteome</keyword>
<evidence type="ECO:0000313" key="8">
    <source>
        <dbReference type="EMBL" id="MBH5328689.1"/>
    </source>
</evidence>
<evidence type="ECO:0000256" key="1">
    <source>
        <dbReference type="ARBA" id="ARBA00022729"/>
    </source>
</evidence>
<dbReference type="Proteomes" id="UP000768471">
    <property type="component" value="Unassembled WGS sequence"/>
</dbReference>
<keyword evidence="2" id="KW-0472">Membrane</keyword>
<evidence type="ECO:0000256" key="3">
    <source>
        <dbReference type="ARBA" id="ARBA00023139"/>
    </source>
</evidence>
<protein>
    <submittedName>
        <fullName evidence="8">MliC family protein</fullName>
    </submittedName>
</protein>
<organism evidence="8 9">
    <name type="scientific">Eikenella glucosivorans</name>
    <dbReference type="NCBI Taxonomy" id="2766967"/>
    <lineage>
        <taxon>Bacteria</taxon>
        <taxon>Pseudomonadati</taxon>
        <taxon>Pseudomonadota</taxon>
        <taxon>Betaproteobacteria</taxon>
        <taxon>Neisseriales</taxon>
        <taxon>Neisseriaceae</taxon>
        <taxon>Eikenella</taxon>
    </lineage>
</organism>
<keyword evidence="1 6" id="KW-0732">Signal</keyword>
<proteinExistence type="predicted"/>
<evidence type="ECO:0000256" key="5">
    <source>
        <dbReference type="SAM" id="MobiDB-lite"/>
    </source>
</evidence>
<feature type="region of interest" description="Disordered" evidence="5">
    <location>
        <begin position="24"/>
        <end position="74"/>
    </location>
</feature>
<name>A0ABS0N8U2_9NEIS</name>
<feature type="chain" id="PRO_5045171268" evidence="6">
    <location>
        <begin position="26"/>
        <end position="150"/>
    </location>
</feature>
<feature type="domain" description="C-type lysozyme inhibitor" evidence="7">
    <location>
        <begin position="71"/>
        <end position="137"/>
    </location>
</feature>
<dbReference type="RefSeq" id="WP_197902598.1">
    <property type="nucleotide sequence ID" value="NZ_JACSGR010000002.1"/>
</dbReference>
<sequence>MKVRTWAVPASLALLLTACVAPMHADGDHDRPPRHRYEEQRRDDMPDRRDDRDHQRRPRPEHRSQNGVERFSCENGLSVSVRQEGTNRVSLQLDDKRAVLTSAVAASGERYTSNRGLFGSGAEWHRKGNEAAFSFKDPYGNQVDTACQRR</sequence>
<dbReference type="SUPFAM" id="SSF141488">
    <property type="entry name" value="YdhA-like"/>
    <property type="match status" value="1"/>
</dbReference>
<dbReference type="Pfam" id="PF09864">
    <property type="entry name" value="MliC"/>
    <property type="match status" value="1"/>
</dbReference>
<evidence type="ECO:0000313" key="9">
    <source>
        <dbReference type="Proteomes" id="UP000768471"/>
    </source>
</evidence>
<comment type="caution">
    <text evidence="8">The sequence shown here is derived from an EMBL/GenBank/DDBJ whole genome shotgun (WGS) entry which is preliminary data.</text>
</comment>
<dbReference type="Gene3D" id="2.40.128.200">
    <property type="match status" value="1"/>
</dbReference>